<sequence length="217" mass="23868">MTQAHTATLLLVDDHPLMRKGIKTWITAAGPFEVVAEADNGAEARRLAAQINPDLILLDLNLGEEQGSEVLLALRQQGYQGKVVILTVSDSQEDARRLLDLGADGYLLKDIEPESLIPALQQALLGERPVSEKLLENTRQGAAEQLANLTYRERQILALLAEGFSNKQIADSLNIAEGTVKVHMKALMRKLDVQSRLEAALIYLNGREPNSSKLQKQ</sequence>
<dbReference type="GO" id="GO:0003677">
    <property type="term" value="F:DNA binding"/>
    <property type="evidence" value="ECO:0007669"/>
    <property type="project" value="UniProtKB-KW"/>
</dbReference>
<dbReference type="AlphaFoldDB" id="A0A231N391"/>
<dbReference type="PANTHER" id="PTHR45566">
    <property type="entry name" value="HTH-TYPE TRANSCRIPTIONAL REGULATOR YHJB-RELATED"/>
    <property type="match status" value="1"/>
</dbReference>
<accession>A0A231N391</accession>
<dbReference type="PROSITE" id="PS50110">
    <property type="entry name" value="RESPONSE_REGULATORY"/>
    <property type="match status" value="1"/>
</dbReference>
<organism evidence="2 3">
    <name type="scientific">Zobellella denitrificans</name>
    <dbReference type="NCBI Taxonomy" id="347534"/>
    <lineage>
        <taxon>Bacteria</taxon>
        <taxon>Pseudomonadati</taxon>
        <taxon>Pseudomonadota</taxon>
        <taxon>Gammaproteobacteria</taxon>
        <taxon>Aeromonadales</taxon>
        <taxon>Aeromonadaceae</taxon>
        <taxon>Zobellella</taxon>
    </lineage>
</organism>
<dbReference type="Pfam" id="PF00196">
    <property type="entry name" value="GerE"/>
    <property type="match status" value="1"/>
</dbReference>
<dbReference type="InterPro" id="IPR000792">
    <property type="entry name" value="Tscrpt_reg_LuxR_C"/>
</dbReference>
<dbReference type="Gene3D" id="3.40.50.2300">
    <property type="match status" value="1"/>
</dbReference>
<dbReference type="SMART" id="SM00421">
    <property type="entry name" value="HTH_LUXR"/>
    <property type="match status" value="1"/>
</dbReference>
<reference evidence="3" key="1">
    <citation type="submission" date="2015-09" db="EMBL/GenBank/DDBJ databases">
        <authorList>
            <person name="Shao Z."/>
            <person name="Wang L."/>
        </authorList>
    </citation>
    <scope>NUCLEOTIDE SEQUENCE [LARGE SCALE GENOMIC DNA]</scope>
    <source>
        <strain evidence="3">F13-1</strain>
    </source>
</reference>
<dbReference type="PRINTS" id="PR00038">
    <property type="entry name" value="HTHLUXR"/>
</dbReference>
<dbReference type="SUPFAM" id="SSF46894">
    <property type="entry name" value="C-terminal effector domain of the bipartite response regulators"/>
    <property type="match status" value="1"/>
</dbReference>
<dbReference type="SUPFAM" id="SSF52172">
    <property type="entry name" value="CheY-like"/>
    <property type="match status" value="1"/>
</dbReference>
<dbReference type="Proteomes" id="UP000217763">
    <property type="component" value="Chromosome"/>
</dbReference>
<dbReference type="PANTHER" id="PTHR45566:SF2">
    <property type="entry name" value="NARL SUBFAMILY"/>
    <property type="match status" value="1"/>
</dbReference>
<evidence type="ECO:0000313" key="3">
    <source>
        <dbReference type="Proteomes" id="UP000217763"/>
    </source>
</evidence>
<name>A0A231N391_9GAMM</name>
<dbReference type="GO" id="GO:0006355">
    <property type="term" value="P:regulation of DNA-templated transcription"/>
    <property type="evidence" value="ECO:0007669"/>
    <property type="project" value="InterPro"/>
</dbReference>
<dbReference type="KEGG" id="zdf:AN401_11370"/>
<dbReference type="InterPro" id="IPR051015">
    <property type="entry name" value="EvgA-like"/>
</dbReference>
<dbReference type="SMART" id="SM00448">
    <property type="entry name" value="REC"/>
    <property type="match status" value="1"/>
</dbReference>
<evidence type="ECO:0000313" key="2">
    <source>
        <dbReference type="EMBL" id="ATG74384.1"/>
    </source>
</evidence>
<keyword evidence="3" id="KW-1185">Reference proteome</keyword>
<dbReference type="GO" id="GO:0000160">
    <property type="term" value="P:phosphorelay signal transduction system"/>
    <property type="evidence" value="ECO:0007669"/>
    <property type="project" value="InterPro"/>
</dbReference>
<gene>
    <name evidence="2" type="ORF">AN401_11370</name>
</gene>
<dbReference type="PROSITE" id="PS50043">
    <property type="entry name" value="HTH_LUXR_2"/>
    <property type="match status" value="1"/>
</dbReference>
<dbReference type="InterPro" id="IPR001789">
    <property type="entry name" value="Sig_transdc_resp-reg_receiver"/>
</dbReference>
<dbReference type="InterPro" id="IPR016032">
    <property type="entry name" value="Sig_transdc_resp-reg_C-effctor"/>
</dbReference>
<dbReference type="EMBL" id="CP012621">
    <property type="protein sequence ID" value="ATG74384.1"/>
    <property type="molecule type" value="Genomic_DNA"/>
</dbReference>
<proteinExistence type="predicted"/>
<dbReference type="InterPro" id="IPR011006">
    <property type="entry name" value="CheY-like_superfamily"/>
</dbReference>
<dbReference type="PROSITE" id="PS00622">
    <property type="entry name" value="HTH_LUXR_1"/>
    <property type="match status" value="1"/>
</dbReference>
<evidence type="ECO:0000256" key="1">
    <source>
        <dbReference type="ARBA" id="ARBA00023125"/>
    </source>
</evidence>
<dbReference type="RefSeq" id="WP_094038632.1">
    <property type="nucleotide sequence ID" value="NZ_CP012621.1"/>
</dbReference>
<keyword evidence="1" id="KW-0238">DNA-binding</keyword>
<dbReference type="Pfam" id="PF00072">
    <property type="entry name" value="Response_reg"/>
    <property type="match status" value="1"/>
</dbReference>
<dbReference type="CDD" id="cd06170">
    <property type="entry name" value="LuxR_C_like"/>
    <property type="match status" value="1"/>
</dbReference>
<protein>
    <submittedName>
        <fullName evidence="2">Uncharacterized protein</fullName>
    </submittedName>
</protein>
<dbReference type="OrthoDB" id="9796655at2"/>